<dbReference type="Gene3D" id="3.20.20.70">
    <property type="entry name" value="Aldolase class I"/>
    <property type="match status" value="1"/>
</dbReference>
<evidence type="ECO:0000256" key="6">
    <source>
        <dbReference type="ARBA" id="ARBA00022485"/>
    </source>
</evidence>
<dbReference type="InterPro" id="IPR003739">
    <property type="entry name" value="Lys_aminomutase/Glu_NH3_mut"/>
</dbReference>
<dbReference type="AlphaFoldDB" id="A0A0P0UR67"/>
<evidence type="ECO:0000313" key="16">
    <source>
        <dbReference type="Proteomes" id="UP000067399"/>
    </source>
</evidence>
<evidence type="ECO:0000256" key="7">
    <source>
        <dbReference type="ARBA" id="ARBA00022691"/>
    </source>
</evidence>
<name>A0A0P0UR67_9GAMM</name>
<comment type="cofactor">
    <cofactor evidence="3">
        <name>[4Fe-4S] cluster</name>
        <dbReference type="ChEBI" id="CHEBI:49883"/>
    </cofactor>
</comment>
<gene>
    <name evidence="15" type="primary">kamA</name>
    <name evidence="15" type="ORF">BSEPE_0589</name>
</gene>
<keyword evidence="12 15" id="KW-0413">Isomerase</keyword>
<dbReference type="InterPro" id="IPR013785">
    <property type="entry name" value="Aldolase_TIM"/>
</dbReference>
<accession>A0A0P0UR67</accession>
<keyword evidence="6 14" id="KW-0004">4Fe-4S</keyword>
<evidence type="ECO:0000256" key="5">
    <source>
        <dbReference type="ARBA" id="ARBA00022363"/>
    </source>
</evidence>
<dbReference type="EMBL" id="AP013042">
    <property type="protein sequence ID" value="BAS67596.1"/>
    <property type="molecule type" value="Genomic_DNA"/>
</dbReference>
<evidence type="ECO:0000256" key="13">
    <source>
        <dbReference type="ARBA" id="ARBA00030756"/>
    </source>
</evidence>
<evidence type="ECO:0000256" key="3">
    <source>
        <dbReference type="ARBA" id="ARBA00001966"/>
    </source>
</evidence>
<dbReference type="GO" id="GO:0046872">
    <property type="term" value="F:metal ion binding"/>
    <property type="evidence" value="ECO:0007669"/>
    <property type="project" value="UniProtKB-KW"/>
</dbReference>
<dbReference type="CDD" id="cd01335">
    <property type="entry name" value="Radical_SAM"/>
    <property type="match status" value="1"/>
</dbReference>
<evidence type="ECO:0000256" key="10">
    <source>
        <dbReference type="ARBA" id="ARBA00023004"/>
    </source>
</evidence>
<keyword evidence="11 14" id="KW-0411">Iron-sulfur</keyword>
<evidence type="ECO:0000256" key="9">
    <source>
        <dbReference type="ARBA" id="ARBA00022898"/>
    </source>
</evidence>
<evidence type="ECO:0000256" key="2">
    <source>
        <dbReference type="ARBA" id="ARBA00001933"/>
    </source>
</evidence>
<dbReference type="GO" id="GO:0051539">
    <property type="term" value="F:4 iron, 4 sulfur cluster binding"/>
    <property type="evidence" value="ECO:0007669"/>
    <property type="project" value="UniProtKB-KW"/>
</dbReference>
<dbReference type="KEGG" id="ebh:BSEPE_0589"/>
<dbReference type="SFLD" id="SFLDG01070">
    <property type="entry name" value="PLP-dependent"/>
    <property type="match status" value="1"/>
</dbReference>
<dbReference type="Pfam" id="PF13353">
    <property type="entry name" value="Fer4_12"/>
    <property type="match status" value="1"/>
</dbReference>
<dbReference type="GO" id="GO:0016853">
    <property type="term" value="F:isomerase activity"/>
    <property type="evidence" value="ECO:0007669"/>
    <property type="project" value="UniProtKB-KW"/>
</dbReference>
<organism evidence="15 16">
    <name type="scientific">endosymbiont of Bathymodiolus septemdierum str. Myojin knoll</name>
    <dbReference type="NCBI Taxonomy" id="1303921"/>
    <lineage>
        <taxon>Bacteria</taxon>
        <taxon>Pseudomonadati</taxon>
        <taxon>Pseudomonadota</taxon>
        <taxon>Gammaproteobacteria</taxon>
        <taxon>sulfur-oxidizing symbionts</taxon>
    </lineage>
</organism>
<dbReference type="STRING" id="1303921.BSEPE_0589"/>
<dbReference type="PIRSF" id="PIRSF004911">
    <property type="entry name" value="DUF160"/>
    <property type="match status" value="1"/>
</dbReference>
<feature type="binding site" evidence="14">
    <location>
        <position position="134"/>
    </location>
    <ligand>
        <name>[4Fe-4S] cluster</name>
        <dbReference type="ChEBI" id="CHEBI:49883"/>
        <note>4Fe-4S-S-AdoMet</note>
    </ligand>
</feature>
<dbReference type="SFLD" id="SFLDF00314">
    <property type="entry name" value="L-lysine_2_3-aminomutase_(yjeK"/>
    <property type="match status" value="1"/>
</dbReference>
<dbReference type="PANTHER" id="PTHR30538">
    <property type="entry name" value="LYSINE 2,3-AMINOMUTASE-RELATED"/>
    <property type="match status" value="1"/>
</dbReference>
<comment type="cofactor">
    <cofactor evidence="2">
        <name>pyridoxal 5'-phosphate</name>
        <dbReference type="ChEBI" id="CHEBI:597326"/>
    </cofactor>
</comment>
<keyword evidence="7" id="KW-0949">S-adenosyl-L-methionine</keyword>
<evidence type="ECO:0000313" key="15">
    <source>
        <dbReference type="EMBL" id="BAS67596.1"/>
    </source>
</evidence>
<evidence type="ECO:0000256" key="14">
    <source>
        <dbReference type="PIRSR" id="PIRSR004911-1"/>
    </source>
</evidence>
<keyword evidence="8 14" id="KW-0479">Metal-binding</keyword>
<dbReference type="SUPFAM" id="SSF102114">
    <property type="entry name" value="Radical SAM enzymes"/>
    <property type="match status" value="1"/>
</dbReference>
<reference evidence="15 16" key="2">
    <citation type="journal article" date="2016" name="ISME J.">
        <title>Heterogeneous composition of key metabolic gene clusters in a vent mussel symbiont population.</title>
        <authorList>
            <person name="Ikuta T."/>
            <person name="Takaki Y."/>
            <person name="Nagai Y."/>
            <person name="Shimamura S."/>
            <person name="Tsuda M."/>
            <person name="Kawagucci S."/>
            <person name="Aoki Y."/>
            <person name="Inoue K."/>
            <person name="Teruya M."/>
            <person name="Satou K."/>
            <person name="Teruya K."/>
            <person name="Shimoji M."/>
            <person name="Tamotsu H."/>
            <person name="Hirano T."/>
            <person name="Maruyama T."/>
            <person name="Yoshida T."/>
        </authorList>
    </citation>
    <scope>NUCLEOTIDE SEQUENCE [LARGE SCALE GENOMIC DNA]</scope>
    <source>
        <strain evidence="15 16">Myojin Knoll</strain>
    </source>
</reference>
<keyword evidence="9" id="KW-0663">Pyridoxal phosphate</keyword>
<feature type="binding site" evidence="14">
    <location>
        <position position="127"/>
    </location>
    <ligand>
        <name>[4Fe-4S] cluster</name>
        <dbReference type="ChEBI" id="CHEBI:49883"/>
        <note>4Fe-4S-S-AdoMet</note>
    </ligand>
</feature>
<evidence type="ECO:0000256" key="8">
    <source>
        <dbReference type="ARBA" id="ARBA00022723"/>
    </source>
</evidence>
<protein>
    <recommendedName>
        <fullName evidence="5">L-lysine 2,3-aminomutase</fullName>
    </recommendedName>
    <alternativeName>
        <fullName evidence="13">EF-P post-translational modification enzyme B</fullName>
    </alternativeName>
</protein>
<sequence length="339" mass="38355">MPTFQTSVNLRLNEFKKAPFYGAFYFMSNNWQHNTRNTLKGANSCNAFFETQQFQDQSFPIKIPLDFANLIDKNNPNDPLLKQVISVDTQKQIGFSESPLEDESNAPVAGLIHKYPNRVLLIASRVCAIHCQYCFRQNFDYNGHDAISNWSAIEDYICQHTEINEVILSGGDPLSLNDEKLQSLITYIENISHIKTLRIHTRSVVVTPSRITPELVIMLAKSRLNMVLVLHINHANELSDAFAKAVQKLTNITLLNQSVLLKGVNDSVSVLSELSLGLFDLGILPYYLHLLDKVIGSEHFLVDDKDAIKLHKTLSKKLSGYLVPKLVRDENLEMKTLVT</sequence>
<evidence type="ECO:0000256" key="11">
    <source>
        <dbReference type="ARBA" id="ARBA00023014"/>
    </source>
</evidence>
<dbReference type="InterPro" id="IPR022462">
    <property type="entry name" value="EpmB"/>
</dbReference>
<dbReference type="InterPro" id="IPR007197">
    <property type="entry name" value="rSAM"/>
</dbReference>
<keyword evidence="10" id="KW-0408">Iron</keyword>
<comment type="catalytic activity">
    <reaction evidence="1">
        <text>L-lysine = D-beta-lysine</text>
        <dbReference type="Rhea" id="RHEA:44148"/>
        <dbReference type="ChEBI" id="CHEBI:32551"/>
        <dbReference type="ChEBI" id="CHEBI:84138"/>
    </reaction>
</comment>
<dbReference type="PANTHER" id="PTHR30538:SF1">
    <property type="entry name" value="L-LYSINE 2,3-AMINOMUTASE"/>
    <property type="match status" value="1"/>
</dbReference>
<evidence type="ECO:0000256" key="1">
    <source>
        <dbReference type="ARBA" id="ARBA00001352"/>
    </source>
</evidence>
<dbReference type="InterPro" id="IPR058240">
    <property type="entry name" value="rSAM_sf"/>
</dbReference>
<dbReference type="NCBIfam" id="TIGR00238">
    <property type="entry name" value="KamA family radical SAM protein"/>
    <property type="match status" value="1"/>
</dbReference>
<dbReference type="Proteomes" id="UP000067399">
    <property type="component" value="Chromosome"/>
</dbReference>
<reference evidence="15 16" key="1">
    <citation type="journal article" date="2000" name="Mar. Ecol. Prog. Ser.">
        <title>Phylogenetic characterization of endosymbionts in three hydrothermal vent mussels: influence on host distributions.</title>
        <authorList>
            <person name="Fujiwara Y."/>
            <person name="Takai K."/>
            <person name="Uematsu K."/>
            <person name="Tsuchida S."/>
            <person name="Hunt J.C."/>
            <person name="Hashimoto J."/>
        </authorList>
    </citation>
    <scope>NUCLEOTIDE SEQUENCE [LARGE SCALE GENOMIC DNA]</scope>
    <source>
        <strain evidence="15 16">Myojin Knoll</strain>
    </source>
</reference>
<feature type="binding site" evidence="14">
    <location>
        <position position="131"/>
    </location>
    <ligand>
        <name>[4Fe-4S] cluster</name>
        <dbReference type="ChEBI" id="CHEBI:49883"/>
        <note>4Fe-4S-S-AdoMet</note>
    </ligand>
</feature>
<keyword evidence="16" id="KW-1185">Reference proteome</keyword>
<evidence type="ECO:0000256" key="4">
    <source>
        <dbReference type="ARBA" id="ARBA00008703"/>
    </source>
</evidence>
<proteinExistence type="inferred from homology"/>
<evidence type="ECO:0000256" key="12">
    <source>
        <dbReference type="ARBA" id="ARBA00023235"/>
    </source>
</evidence>
<comment type="similarity">
    <text evidence="4">Belongs to the radical SAM superfamily. KamA family.</text>
</comment>
<dbReference type="SFLD" id="SFLDS00029">
    <property type="entry name" value="Radical_SAM"/>
    <property type="match status" value="1"/>
</dbReference>